<feature type="region of interest" description="Disordered" evidence="6">
    <location>
        <begin position="280"/>
        <end position="358"/>
    </location>
</feature>
<dbReference type="InterPro" id="IPR032675">
    <property type="entry name" value="LRR_dom_sf"/>
</dbReference>
<evidence type="ECO:0000256" key="3">
    <source>
        <dbReference type="ARBA" id="ARBA00022490"/>
    </source>
</evidence>
<comment type="caution">
    <text evidence="8">The sequence shown here is derived from an EMBL/GenBank/DDBJ whole genome shotgun (WGS) entry which is preliminary data.</text>
</comment>
<dbReference type="PANTHER" id="PTHR47067">
    <property type="entry name" value="TPX2 (TARGETING PROTEIN FOR XKLP2) PROTEIN FAMILY-RELATED"/>
    <property type="match status" value="1"/>
</dbReference>
<dbReference type="GO" id="GO:0005874">
    <property type="term" value="C:microtubule"/>
    <property type="evidence" value="ECO:0007669"/>
    <property type="project" value="UniProtKB-KW"/>
</dbReference>
<evidence type="ECO:0000256" key="4">
    <source>
        <dbReference type="ARBA" id="ARBA00022701"/>
    </source>
</evidence>
<sequence>MNSFSGTIPPEIGNLTNLIYLNMSSIQISGTVPSQIDSTAKLQILYTADNQLNGSIPGEIGKEEAKIKQLWRNLNFKATPMPTFYREPDHRSEKTKVSSGSKANVLNQHKSTEEQPIARKVVASRASSTEKVSHRLYQSVNRDKESANSCQPIVKQNGSSFRFKTEEQAKKRKEARTNFLCLLDKEKKEAEIKQLRRNLNFKATLMPAFYSEPGRHLEKNKDGQSWEEAGARAAKGLELLLATENTVRCLRAEVYNRCSTNERLNVANSPQVSEVTIHPSAELSDSSVPSTATSKTSKQTQSNGTVSPKREQGKRQVANSPRPRTSDSIRRNKDFKDEDKTKVLTRRTGNHATRKDVRSVDLSHSTRVGRLTVGVASWMYHRLVVAVGVDLLIFSA</sequence>
<feature type="compositionally biased region" description="Basic and acidic residues" evidence="6">
    <location>
        <begin position="324"/>
        <end position="342"/>
    </location>
</feature>
<dbReference type="InterPro" id="IPR027329">
    <property type="entry name" value="TPX2_C"/>
</dbReference>
<feature type="compositionally biased region" description="Basic and acidic residues" evidence="6">
    <location>
        <begin position="86"/>
        <end position="96"/>
    </location>
</feature>
<keyword evidence="9" id="KW-1185">Reference proteome</keyword>
<evidence type="ECO:0000313" key="9">
    <source>
        <dbReference type="Proteomes" id="UP000224567"/>
    </source>
</evidence>
<evidence type="ECO:0000256" key="5">
    <source>
        <dbReference type="ARBA" id="ARBA00023212"/>
    </source>
</evidence>
<feature type="domain" description="TPX2 C-terminal" evidence="7">
    <location>
        <begin position="170"/>
        <end position="214"/>
    </location>
</feature>
<dbReference type="Proteomes" id="UP000224567">
    <property type="component" value="Unassembled WGS sequence"/>
</dbReference>
<organism evidence="8 9">
    <name type="scientific">Capsicum baccatum</name>
    <name type="common">Peruvian pepper</name>
    <dbReference type="NCBI Taxonomy" id="33114"/>
    <lineage>
        <taxon>Eukaryota</taxon>
        <taxon>Viridiplantae</taxon>
        <taxon>Streptophyta</taxon>
        <taxon>Embryophyta</taxon>
        <taxon>Tracheophyta</taxon>
        <taxon>Spermatophyta</taxon>
        <taxon>Magnoliopsida</taxon>
        <taxon>eudicotyledons</taxon>
        <taxon>Gunneridae</taxon>
        <taxon>Pentapetalae</taxon>
        <taxon>asterids</taxon>
        <taxon>lamiids</taxon>
        <taxon>Solanales</taxon>
        <taxon>Solanaceae</taxon>
        <taxon>Solanoideae</taxon>
        <taxon>Capsiceae</taxon>
        <taxon>Capsicum</taxon>
    </lineage>
</organism>
<dbReference type="Pfam" id="PF06886">
    <property type="entry name" value="TPX2"/>
    <property type="match status" value="2"/>
</dbReference>
<dbReference type="SUPFAM" id="SSF52058">
    <property type="entry name" value="L domain-like"/>
    <property type="match status" value="1"/>
</dbReference>
<evidence type="ECO:0000256" key="6">
    <source>
        <dbReference type="SAM" id="MobiDB-lite"/>
    </source>
</evidence>
<keyword evidence="5" id="KW-0206">Cytoskeleton</keyword>
<evidence type="ECO:0000256" key="1">
    <source>
        <dbReference type="ARBA" id="ARBA00004245"/>
    </source>
</evidence>
<dbReference type="AlphaFoldDB" id="A0A2G2V7M3"/>
<accession>A0A2G2V7M3</accession>
<name>A0A2G2V7M3_CAPBA</name>
<comment type="subcellular location">
    <subcellularLocation>
        <location evidence="1">Cytoplasm</location>
        <location evidence="1">Cytoskeleton</location>
    </subcellularLocation>
</comment>
<evidence type="ECO:0000256" key="2">
    <source>
        <dbReference type="ARBA" id="ARBA00005885"/>
    </source>
</evidence>
<comment type="similarity">
    <text evidence="2">Belongs to the TPX2 family.</text>
</comment>
<dbReference type="EMBL" id="MLFT02000163">
    <property type="protein sequence ID" value="PHT28992.1"/>
    <property type="molecule type" value="Genomic_DNA"/>
</dbReference>
<evidence type="ECO:0000259" key="7">
    <source>
        <dbReference type="Pfam" id="PF06886"/>
    </source>
</evidence>
<dbReference type="OrthoDB" id="1321416at2759"/>
<keyword evidence="4" id="KW-0493">Microtubule</keyword>
<feature type="region of interest" description="Disordered" evidence="6">
    <location>
        <begin position="82"/>
        <end position="102"/>
    </location>
</feature>
<reference evidence="8 9" key="1">
    <citation type="journal article" date="2017" name="Genome Biol.">
        <title>New reference genome sequences of hot pepper reveal the massive evolution of plant disease-resistance genes by retroduplication.</title>
        <authorList>
            <person name="Kim S."/>
            <person name="Park J."/>
            <person name="Yeom S.I."/>
            <person name="Kim Y.M."/>
            <person name="Seo E."/>
            <person name="Kim K.T."/>
            <person name="Kim M.S."/>
            <person name="Lee J.M."/>
            <person name="Cheong K."/>
            <person name="Shin H.S."/>
            <person name="Kim S.B."/>
            <person name="Han K."/>
            <person name="Lee J."/>
            <person name="Park M."/>
            <person name="Lee H.A."/>
            <person name="Lee H.Y."/>
            <person name="Lee Y."/>
            <person name="Oh S."/>
            <person name="Lee J.H."/>
            <person name="Choi E."/>
            <person name="Choi E."/>
            <person name="Lee S.E."/>
            <person name="Jeon J."/>
            <person name="Kim H."/>
            <person name="Choi G."/>
            <person name="Song H."/>
            <person name="Lee J."/>
            <person name="Lee S.C."/>
            <person name="Kwon J.K."/>
            <person name="Lee H.Y."/>
            <person name="Koo N."/>
            <person name="Hong Y."/>
            <person name="Kim R.W."/>
            <person name="Kang W.H."/>
            <person name="Huh J.H."/>
            <person name="Kang B.C."/>
            <person name="Yang T.J."/>
            <person name="Lee Y.H."/>
            <person name="Bennetzen J.L."/>
            <person name="Choi D."/>
        </authorList>
    </citation>
    <scope>NUCLEOTIDE SEQUENCE [LARGE SCALE GENOMIC DNA]</scope>
    <source>
        <strain evidence="9">cv. PBC81</strain>
    </source>
</reference>
<dbReference type="Gene3D" id="3.80.10.10">
    <property type="entry name" value="Ribonuclease Inhibitor"/>
    <property type="match status" value="1"/>
</dbReference>
<evidence type="ECO:0000313" key="8">
    <source>
        <dbReference type="EMBL" id="PHT28992.1"/>
    </source>
</evidence>
<dbReference type="InterPro" id="IPR044216">
    <property type="entry name" value="WDL7"/>
</dbReference>
<feature type="domain" description="TPX2 C-terminal" evidence="7">
    <location>
        <begin position="62"/>
        <end position="94"/>
    </location>
</feature>
<keyword evidence="3" id="KW-0963">Cytoplasm</keyword>
<protein>
    <recommendedName>
        <fullName evidence="7">TPX2 C-terminal domain-containing protein</fullName>
    </recommendedName>
</protein>
<reference evidence="9" key="2">
    <citation type="journal article" date="2017" name="J. Anim. Genet.">
        <title>Multiple reference genome sequences of hot pepper reveal the massive evolution of plant disease resistance genes by retroduplication.</title>
        <authorList>
            <person name="Kim S."/>
            <person name="Park J."/>
            <person name="Yeom S.-I."/>
            <person name="Kim Y.-M."/>
            <person name="Seo E."/>
            <person name="Kim K.-T."/>
            <person name="Kim M.-S."/>
            <person name="Lee J.M."/>
            <person name="Cheong K."/>
            <person name="Shin H.-S."/>
            <person name="Kim S.-B."/>
            <person name="Han K."/>
            <person name="Lee J."/>
            <person name="Park M."/>
            <person name="Lee H.-A."/>
            <person name="Lee H.-Y."/>
            <person name="Lee Y."/>
            <person name="Oh S."/>
            <person name="Lee J.H."/>
            <person name="Choi E."/>
            <person name="Choi E."/>
            <person name="Lee S.E."/>
            <person name="Jeon J."/>
            <person name="Kim H."/>
            <person name="Choi G."/>
            <person name="Song H."/>
            <person name="Lee J."/>
            <person name="Lee S.-C."/>
            <person name="Kwon J.-K."/>
            <person name="Lee H.-Y."/>
            <person name="Koo N."/>
            <person name="Hong Y."/>
            <person name="Kim R.W."/>
            <person name="Kang W.-H."/>
            <person name="Huh J.H."/>
            <person name="Kang B.-C."/>
            <person name="Yang T.-J."/>
            <person name="Lee Y.-H."/>
            <person name="Bennetzen J.L."/>
            <person name="Choi D."/>
        </authorList>
    </citation>
    <scope>NUCLEOTIDE SEQUENCE [LARGE SCALE GENOMIC DNA]</scope>
    <source>
        <strain evidence="9">cv. PBC81</strain>
    </source>
</reference>
<feature type="compositionally biased region" description="Low complexity" evidence="6">
    <location>
        <begin position="290"/>
        <end position="302"/>
    </location>
</feature>
<gene>
    <name evidence="8" type="ORF">CQW23_31443</name>
</gene>
<proteinExistence type="inferred from homology"/>
<dbReference type="PANTHER" id="PTHR47067:SF6">
    <property type="entry name" value="PROTEIN WVD2-LIKE 7"/>
    <property type="match status" value="1"/>
</dbReference>